<keyword evidence="1" id="KW-0732">Signal</keyword>
<dbReference type="EMBL" id="JOTN01000011">
    <property type="protein sequence ID" value="KEK18865.1"/>
    <property type="molecule type" value="Genomic_DNA"/>
</dbReference>
<dbReference type="AlphaFoldDB" id="A0A073JX59"/>
<evidence type="ECO:0000313" key="3">
    <source>
        <dbReference type="Proteomes" id="UP000027822"/>
    </source>
</evidence>
<dbReference type="OrthoDB" id="2878532at2"/>
<protein>
    <recommendedName>
        <fullName evidence="4">Lipoprotein</fullName>
    </recommendedName>
</protein>
<dbReference type="Proteomes" id="UP000027822">
    <property type="component" value="Unassembled WGS sequence"/>
</dbReference>
<reference evidence="2 3" key="1">
    <citation type="submission" date="2014-06" db="EMBL/GenBank/DDBJ databases">
        <title>Draft genome sequence of Bacillus manliponensis JCM 15802 (MCCC 1A00708).</title>
        <authorList>
            <person name="Lai Q."/>
            <person name="Liu Y."/>
            <person name="Shao Z."/>
        </authorList>
    </citation>
    <scope>NUCLEOTIDE SEQUENCE [LARGE SCALE GENOMIC DNA]</scope>
    <source>
        <strain evidence="2 3">JCM 15802</strain>
    </source>
</reference>
<comment type="caution">
    <text evidence="2">The sequence shown here is derived from an EMBL/GenBank/DDBJ whole genome shotgun (WGS) entry which is preliminary data.</text>
</comment>
<dbReference type="RefSeq" id="WP_034640083.1">
    <property type="nucleotide sequence ID" value="NZ_CBCSJC010000027.1"/>
</dbReference>
<keyword evidence="3" id="KW-1185">Reference proteome</keyword>
<feature type="signal peptide" evidence="1">
    <location>
        <begin position="1"/>
        <end position="22"/>
    </location>
</feature>
<organism evidence="2 3">
    <name type="scientific">Bacillus manliponensis</name>
    <dbReference type="NCBI Taxonomy" id="574376"/>
    <lineage>
        <taxon>Bacteria</taxon>
        <taxon>Bacillati</taxon>
        <taxon>Bacillota</taxon>
        <taxon>Bacilli</taxon>
        <taxon>Bacillales</taxon>
        <taxon>Bacillaceae</taxon>
        <taxon>Bacillus</taxon>
        <taxon>Bacillus cereus group</taxon>
    </lineage>
</organism>
<dbReference type="PROSITE" id="PS51257">
    <property type="entry name" value="PROKAR_LIPOPROTEIN"/>
    <property type="match status" value="1"/>
</dbReference>
<evidence type="ECO:0000313" key="2">
    <source>
        <dbReference type="EMBL" id="KEK18865.1"/>
    </source>
</evidence>
<evidence type="ECO:0008006" key="4">
    <source>
        <dbReference type="Google" id="ProtNLM"/>
    </source>
</evidence>
<evidence type="ECO:0000256" key="1">
    <source>
        <dbReference type="SAM" id="SignalP"/>
    </source>
</evidence>
<sequence>MKRTLKAFLLLCLFVISGCTSEQISSSTSYTTVKPYHLTKDDQALLQLLPVERGNMQVYDINITNKKDEMKIWLEYYHNGQKVKHIDAFSTSKFTNDKIQLSFGQQVLQDEGATHQATQWFIHTTDASVNFIDDSIPSWNSSSFTSIEEEKKINYNKKTVLGAWIYSTAEDGSISSIPPEDDTSVQQLLTQNEHVYLFIIELKNGDVSK</sequence>
<name>A0A073JX59_9BACI</name>
<proteinExistence type="predicted"/>
<accession>A0A073JX59</accession>
<feature type="chain" id="PRO_5039427498" description="Lipoprotein" evidence="1">
    <location>
        <begin position="23"/>
        <end position="209"/>
    </location>
</feature>
<gene>
    <name evidence="2" type="ORF">BAMA_03570</name>
</gene>